<proteinExistence type="predicted"/>
<evidence type="ECO:0000313" key="2">
    <source>
        <dbReference type="EMBL" id="KAK2964191.1"/>
    </source>
</evidence>
<sequence length="223" mass="25336">MLLDEKSNNSSSIQEFAKVSRLRPDDLLKTIEDSIIANSGIAMVQLESILGKVFPEDMISRSLHTFYSAFHAKIRREFASFKSKSQESVFSLHPLPYPEQRSGNLVKTLATLQAQNKEIELLIRANEQANEKMREERLLLSHQISDFTQRIDSLEHMMGSLLSFQNDISQMEDIDLSKIFRDIAISEDIPQISQQDPADLLTALPVVVPHVNDLEFLVAKLLI</sequence>
<dbReference type="EMBL" id="JARBJD010000003">
    <property type="protein sequence ID" value="KAK2964191.1"/>
    <property type="molecule type" value="Genomic_DNA"/>
</dbReference>
<gene>
    <name evidence="2" type="ORF">BLNAU_722</name>
</gene>
<evidence type="ECO:0000256" key="1">
    <source>
        <dbReference type="SAM" id="Coils"/>
    </source>
</evidence>
<protein>
    <submittedName>
        <fullName evidence="2">Uncharacterized protein</fullName>
    </submittedName>
</protein>
<name>A0ABQ9YKL1_9EUKA</name>
<keyword evidence="3" id="KW-1185">Reference proteome</keyword>
<comment type="caution">
    <text evidence="2">The sequence shown here is derived from an EMBL/GenBank/DDBJ whole genome shotgun (WGS) entry which is preliminary data.</text>
</comment>
<keyword evidence="1" id="KW-0175">Coiled coil</keyword>
<dbReference type="Proteomes" id="UP001281761">
    <property type="component" value="Unassembled WGS sequence"/>
</dbReference>
<evidence type="ECO:0000313" key="3">
    <source>
        <dbReference type="Proteomes" id="UP001281761"/>
    </source>
</evidence>
<reference evidence="2 3" key="1">
    <citation type="journal article" date="2022" name="bioRxiv">
        <title>Genomics of Preaxostyla Flagellates Illuminates Evolutionary Transitions and the Path Towards Mitochondrial Loss.</title>
        <authorList>
            <person name="Novak L.V.F."/>
            <person name="Treitli S.C."/>
            <person name="Pyrih J."/>
            <person name="Halakuc P."/>
            <person name="Pipaliya S.V."/>
            <person name="Vacek V."/>
            <person name="Brzon O."/>
            <person name="Soukal P."/>
            <person name="Eme L."/>
            <person name="Dacks J.B."/>
            <person name="Karnkowska A."/>
            <person name="Elias M."/>
            <person name="Hampl V."/>
        </authorList>
    </citation>
    <scope>NUCLEOTIDE SEQUENCE [LARGE SCALE GENOMIC DNA]</scope>
    <source>
        <strain evidence="2">NAU3</strain>
        <tissue evidence="2">Gut</tissue>
    </source>
</reference>
<feature type="coiled-coil region" evidence="1">
    <location>
        <begin position="109"/>
        <end position="139"/>
    </location>
</feature>
<organism evidence="2 3">
    <name type="scientific">Blattamonas nauphoetae</name>
    <dbReference type="NCBI Taxonomy" id="2049346"/>
    <lineage>
        <taxon>Eukaryota</taxon>
        <taxon>Metamonada</taxon>
        <taxon>Preaxostyla</taxon>
        <taxon>Oxymonadida</taxon>
        <taxon>Blattamonas</taxon>
    </lineage>
</organism>
<accession>A0ABQ9YKL1</accession>